<proteinExistence type="predicted"/>
<dbReference type="Proteomes" id="UP000323521">
    <property type="component" value="Chromosome"/>
</dbReference>
<reference evidence="4 5" key="1">
    <citation type="submission" date="2016-10" db="EMBL/GenBank/DDBJ databases">
        <title>Complete Genome Sequence of Peptococcaceae strain DCMF.</title>
        <authorList>
            <person name="Edwards R.J."/>
            <person name="Holland S.I."/>
            <person name="Deshpande N.P."/>
            <person name="Wong Y.K."/>
            <person name="Ertan H."/>
            <person name="Manefield M."/>
            <person name="Russell T.L."/>
            <person name="Lee M.J."/>
        </authorList>
    </citation>
    <scope>NUCLEOTIDE SEQUENCE [LARGE SCALE GENOMIC DNA]</scope>
    <source>
        <strain evidence="4 5">DCMF</strain>
    </source>
</reference>
<dbReference type="RefSeq" id="WP_148134579.1">
    <property type="nucleotide sequence ID" value="NZ_CP017634.1"/>
</dbReference>
<dbReference type="AlphaFoldDB" id="A0A3G1KT39"/>
<comment type="subcellular location">
    <subcellularLocation>
        <location evidence="1">Bacterial microcompartment</location>
    </subcellularLocation>
</comment>
<accession>A0A3G1KT39</accession>
<dbReference type="InterPro" id="IPR044870">
    <property type="entry name" value="BMC_CP"/>
</dbReference>
<protein>
    <submittedName>
        <fullName evidence="4">Propanediol utilization protein</fullName>
    </submittedName>
</protein>
<dbReference type="SUPFAM" id="SSF143414">
    <property type="entry name" value="CcmK-like"/>
    <property type="match status" value="1"/>
</dbReference>
<keyword evidence="5" id="KW-1185">Reference proteome</keyword>
<evidence type="ECO:0000256" key="1">
    <source>
        <dbReference type="ARBA" id="ARBA00024322"/>
    </source>
</evidence>
<dbReference type="KEGG" id="fwa:DCMF_11590"/>
<dbReference type="OrthoDB" id="9794459at2"/>
<feature type="domain" description="BMC circularly permuted" evidence="3">
    <location>
        <begin position="9"/>
        <end position="107"/>
    </location>
</feature>
<sequence>MEELGKKQRLIQEYVPGKQVTLAHVIAHPVKEIYEKMGLPDRGAIGILTLTPGETAIIAADIATKAAEVEIGFLDRFTGAVVIIGDVASVEAALREVNHVLETELNYAPARMTKS</sequence>
<dbReference type="EMBL" id="CP017634">
    <property type="protein sequence ID" value="ATW25325.1"/>
    <property type="molecule type" value="Genomic_DNA"/>
</dbReference>
<dbReference type="InterPro" id="IPR037233">
    <property type="entry name" value="CcmK-like_sf"/>
</dbReference>
<keyword evidence="2" id="KW-1283">Bacterial microcompartment</keyword>
<dbReference type="NCBIfam" id="NF012012">
    <property type="entry name" value="PRK15468.1"/>
    <property type="match status" value="1"/>
</dbReference>
<name>A0A3G1KT39_FORW1</name>
<dbReference type="CDD" id="cd07046">
    <property type="entry name" value="BMC_PduU-EutS"/>
    <property type="match status" value="1"/>
</dbReference>
<dbReference type="PIRSF" id="PIRSF012296">
    <property type="entry name" value="EutS_PduU"/>
    <property type="match status" value="1"/>
</dbReference>
<evidence type="ECO:0000256" key="2">
    <source>
        <dbReference type="ARBA" id="ARBA00024446"/>
    </source>
</evidence>
<dbReference type="InterPro" id="IPR000249">
    <property type="entry name" value="BMC_dom"/>
</dbReference>
<dbReference type="SMART" id="SM00877">
    <property type="entry name" value="BMC"/>
    <property type="match status" value="1"/>
</dbReference>
<evidence type="ECO:0000313" key="4">
    <source>
        <dbReference type="EMBL" id="ATW25325.1"/>
    </source>
</evidence>
<dbReference type="PANTHER" id="PTHR40449:SF2">
    <property type="entry name" value="BACTERIAL MICROCOMPARTMENT SHELL PROTEIN EUTS"/>
    <property type="match status" value="1"/>
</dbReference>
<evidence type="ECO:0000313" key="5">
    <source>
        <dbReference type="Proteomes" id="UP000323521"/>
    </source>
</evidence>
<dbReference type="PROSITE" id="PS51931">
    <property type="entry name" value="BMC_CP"/>
    <property type="match status" value="1"/>
</dbReference>
<gene>
    <name evidence="4" type="ORF">DCMF_11590</name>
</gene>
<dbReference type="GO" id="GO:0031469">
    <property type="term" value="C:bacterial microcompartment"/>
    <property type="evidence" value="ECO:0007669"/>
    <property type="project" value="UniProtKB-SubCell"/>
</dbReference>
<dbReference type="Pfam" id="PF00936">
    <property type="entry name" value="BMC"/>
    <property type="match status" value="1"/>
</dbReference>
<evidence type="ECO:0000259" key="3">
    <source>
        <dbReference type="PROSITE" id="PS51931"/>
    </source>
</evidence>
<dbReference type="PANTHER" id="PTHR40449">
    <property type="entry name" value="ETHANOLAMINE UTILIZATION PROTEIN EUTS"/>
    <property type="match status" value="1"/>
</dbReference>
<dbReference type="Gene3D" id="3.30.70.1710">
    <property type="match status" value="1"/>
</dbReference>
<organism evidence="4 5">
    <name type="scientific">Formimonas warabiya</name>
    <dbReference type="NCBI Taxonomy" id="1761012"/>
    <lineage>
        <taxon>Bacteria</taxon>
        <taxon>Bacillati</taxon>
        <taxon>Bacillota</taxon>
        <taxon>Clostridia</taxon>
        <taxon>Eubacteriales</taxon>
        <taxon>Peptococcaceae</taxon>
        <taxon>Candidatus Formimonas</taxon>
    </lineage>
</organism>
<dbReference type="InterPro" id="IPR009307">
    <property type="entry name" value="EutS/PduU/CutR"/>
</dbReference>